<dbReference type="PROSITE" id="PS51257">
    <property type="entry name" value="PROKAR_LIPOPROTEIN"/>
    <property type="match status" value="1"/>
</dbReference>
<sequence length="352" mass="36712">MAFWKKIGKISVGVSAALLLAACGNGGNDSDDNSDGGESDGDNFSAVIVTDVGGVDDKSFNQGAWEGLTEWGKENGKEQGNSGYAYIQSDSESDYITNLNSAVSNGFNLIFGVGYKLVDAIKETASNNPDTHFAIIDEVIDADNVASVTFKDNEAAFLAGVAAANETKVDKVGFIGGAKSPVIDRFEAGFVAGVKAVNPDIDIVVEYVNDFGDAAKGKQLAAAMYADGADIIYQAAGGSGNGVFSEAKDIVKADPSREIWVIGVDRDQTDEGVIGDRNVTLTSTTKGVGVAVKNLTEESAKGNFPGGEHQELGLADDGVGLTDGQLSDDTKTQIEDFKKQIIDGSLEVPEKP</sequence>
<keyword evidence="4 8" id="KW-0732">Signal</keyword>
<comment type="caution">
    <text evidence="10">The sequence shown here is derived from an EMBL/GenBank/DDBJ whole genome shotgun (WGS) entry which is preliminary data.</text>
</comment>
<dbReference type="InterPro" id="IPR003760">
    <property type="entry name" value="PnrA-like"/>
</dbReference>
<gene>
    <name evidence="10" type="ORF">DIW15_00560</name>
</gene>
<evidence type="ECO:0000313" key="11">
    <source>
        <dbReference type="Proteomes" id="UP000262195"/>
    </source>
</evidence>
<dbReference type="Gene3D" id="3.40.50.2300">
    <property type="match status" value="2"/>
</dbReference>
<organism evidence="10 11">
    <name type="scientific">Bavariicoccus seileri</name>
    <dbReference type="NCBI Taxonomy" id="549685"/>
    <lineage>
        <taxon>Bacteria</taxon>
        <taxon>Bacillati</taxon>
        <taxon>Bacillota</taxon>
        <taxon>Bacilli</taxon>
        <taxon>Lactobacillales</taxon>
        <taxon>Enterococcaceae</taxon>
        <taxon>Bavariicoccus</taxon>
    </lineage>
</organism>
<dbReference type="STRING" id="1121105.GCA_000421665_00320"/>
<dbReference type="GO" id="GO:0005886">
    <property type="term" value="C:plasma membrane"/>
    <property type="evidence" value="ECO:0007669"/>
    <property type="project" value="UniProtKB-SubCell"/>
</dbReference>
<evidence type="ECO:0000256" key="7">
    <source>
        <dbReference type="SAM" id="MobiDB-lite"/>
    </source>
</evidence>
<proteinExistence type="inferred from homology"/>
<evidence type="ECO:0000256" key="1">
    <source>
        <dbReference type="ARBA" id="ARBA00004193"/>
    </source>
</evidence>
<comment type="subcellular location">
    <subcellularLocation>
        <location evidence="1">Cell membrane</location>
        <topology evidence="1">Lipid-anchor</topology>
    </subcellularLocation>
</comment>
<reference evidence="10 11" key="1">
    <citation type="journal article" date="2018" name="Nat. Biotechnol.">
        <title>A standardized bacterial taxonomy based on genome phylogeny substantially revises the tree of life.</title>
        <authorList>
            <person name="Parks D.H."/>
            <person name="Chuvochina M."/>
            <person name="Waite D.W."/>
            <person name="Rinke C."/>
            <person name="Skarshewski A."/>
            <person name="Chaumeil P.A."/>
            <person name="Hugenholtz P."/>
        </authorList>
    </citation>
    <scope>NUCLEOTIDE SEQUENCE [LARGE SCALE GENOMIC DNA]</scope>
    <source>
        <strain evidence="10">UBA11306</strain>
    </source>
</reference>
<evidence type="ECO:0000259" key="9">
    <source>
        <dbReference type="Pfam" id="PF02608"/>
    </source>
</evidence>
<dbReference type="AlphaFoldDB" id="A0A3D4S2X4"/>
<evidence type="ECO:0000313" key="10">
    <source>
        <dbReference type="EMBL" id="HCS93184.1"/>
    </source>
</evidence>
<keyword evidence="3" id="KW-1003">Cell membrane</keyword>
<dbReference type="PANTHER" id="PTHR34296:SF2">
    <property type="entry name" value="ABC TRANSPORTER GUANOSINE-BINDING PROTEIN NUPN"/>
    <property type="match status" value="1"/>
</dbReference>
<evidence type="ECO:0000256" key="4">
    <source>
        <dbReference type="ARBA" id="ARBA00022729"/>
    </source>
</evidence>
<dbReference type="EMBL" id="DQHO01000003">
    <property type="protein sequence ID" value="HCS93184.1"/>
    <property type="molecule type" value="Genomic_DNA"/>
</dbReference>
<evidence type="ECO:0000256" key="8">
    <source>
        <dbReference type="SAM" id="SignalP"/>
    </source>
</evidence>
<dbReference type="CDD" id="cd06354">
    <property type="entry name" value="PBP1_PrnA-like"/>
    <property type="match status" value="1"/>
</dbReference>
<dbReference type="InterPro" id="IPR028082">
    <property type="entry name" value="Peripla_BP_I"/>
</dbReference>
<dbReference type="RefSeq" id="WP_022795618.1">
    <property type="nucleotide sequence ID" value="NZ_JBQDSL010000001.1"/>
</dbReference>
<keyword evidence="5" id="KW-0472">Membrane</keyword>
<feature type="domain" description="ABC transporter substrate-binding protein PnrA-like" evidence="9">
    <location>
        <begin position="46"/>
        <end position="350"/>
    </location>
</feature>
<dbReference type="InterPro" id="IPR050957">
    <property type="entry name" value="BMP_lipoprotein"/>
</dbReference>
<feature type="region of interest" description="Disordered" evidence="7">
    <location>
        <begin position="299"/>
        <end position="327"/>
    </location>
</feature>
<keyword evidence="6" id="KW-0449">Lipoprotein</keyword>
<dbReference type="SUPFAM" id="SSF53822">
    <property type="entry name" value="Periplasmic binding protein-like I"/>
    <property type="match status" value="1"/>
</dbReference>
<dbReference type="PANTHER" id="PTHR34296">
    <property type="entry name" value="TRANSCRIPTIONAL ACTIVATOR PROTEIN MED"/>
    <property type="match status" value="1"/>
</dbReference>
<dbReference type="Proteomes" id="UP000262195">
    <property type="component" value="Unassembled WGS sequence"/>
</dbReference>
<name>A0A3D4S2X4_9ENTE</name>
<comment type="similarity">
    <text evidence="2">Belongs to the BMP lipoprotein family.</text>
</comment>
<protein>
    <submittedName>
        <fullName evidence="10">BMP family ABC transporter substrate-binding protein</fullName>
    </submittedName>
</protein>
<feature type="chain" id="PRO_5039121053" evidence="8">
    <location>
        <begin position="22"/>
        <end position="352"/>
    </location>
</feature>
<dbReference type="Pfam" id="PF02608">
    <property type="entry name" value="Bmp"/>
    <property type="match status" value="1"/>
</dbReference>
<accession>A0A3D4S2X4</accession>
<evidence type="ECO:0000256" key="6">
    <source>
        <dbReference type="ARBA" id="ARBA00023288"/>
    </source>
</evidence>
<evidence type="ECO:0000256" key="3">
    <source>
        <dbReference type="ARBA" id="ARBA00022475"/>
    </source>
</evidence>
<evidence type="ECO:0000256" key="2">
    <source>
        <dbReference type="ARBA" id="ARBA00008610"/>
    </source>
</evidence>
<feature type="signal peptide" evidence="8">
    <location>
        <begin position="1"/>
        <end position="21"/>
    </location>
</feature>
<evidence type="ECO:0000256" key="5">
    <source>
        <dbReference type="ARBA" id="ARBA00023136"/>
    </source>
</evidence>